<reference evidence="5" key="1">
    <citation type="journal article" date="2008" name="BMC Genomics">
        <title>A conifer genomics resource of 200,000 spruce (Picea spp.) ESTs and 6,464 high-quality, sequence-finished full-length cDNAs for Sitka spruce (Picea sitchensis).</title>
        <authorList>
            <person name="Ralph S.G."/>
            <person name="Chun H.J."/>
            <person name="Kolosova N."/>
            <person name="Cooper D."/>
            <person name="Oddy C."/>
            <person name="Ritland C.E."/>
            <person name="Kirkpatrick R."/>
            <person name="Moore R."/>
            <person name="Barber S."/>
            <person name="Holt R.A."/>
            <person name="Jones S.J."/>
            <person name="Marra M.A."/>
            <person name="Douglas C.J."/>
            <person name="Ritland K."/>
            <person name="Bohlmann J."/>
        </authorList>
    </citation>
    <scope>NUCLEOTIDE SEQUENCE</scope>
    <source>
        <tissue evidence="5">Bark</tissue>
    </source>
</reference>
<dbReference type="InterPro" id="IPR008978">
    <property type="entry name" value="HSP20-like_chaperone"/>
</dbReference>
<dbReference type="EMBL" id="EF082457">
    <property type="protein sequence ID" value="ABK21815.1"/>
    <property type="molecule type" value="mRNA"/>
</dbReference>
<proteinExistence type="evidence at transcript level"/>
<evidence type="ECO:0000256" key="2">
    <source>
        <dbReference type="PROSITE-ProRule" id="PRU00285"/>
    </source>
</evidence>
<dbReference type="SUPFAM" id="SSF49764">
    <property type="entry name" value="HSP20-like chaperones"/>
    <property type="match status" value="1"/>
</dbReference>
<protein>
    <recommendedName>
        <fullName evidence="4">SHSP domain-containing protein</fullName>
    </recommendedName>
</protein>
<sequence length="157" mass="17783">MKSYLDHALAMSPLLHFPEELERIIIPSARSYDQHEENKGVEPAAVDIKETPKEYVFYADVPGLTKSDIQVYVEEDKLLVIKYQGGKRKREGVEDEECCKYLRMERKRNPKFARKFTLPGDANVEGISASCVDGVLTVTVPRIPPAMKSKTIQISVN</sequence>
<dbReference type="Pfam" id="PF00011">
    <property type="entry name" value="HSP20"/>
    <property type="match status" value="1"/>
</dbReference>
<evidence type="ECO:0000256" key="3">
    <source>
        <dbReference type="RuleBase" id="RU003616"/>
    </source>
</evidence>
<dbReference type="InterPro" id="IPR031107">
    <property type="entry name" value="Small_HSP"/>
</dbReference>
<evidence type="ECO:0000256" key="1">
    <source>
        <dbReference type="ARBA" id="ARBA00023016"/>
    </source>
</evidence>
<evidence type="ECO:0000259" key="4">
    <source>
        <dbReference type="PROSITE" id="PS01031"/>
    </source>
</evidence>
<evidence type="ECO:0000313" key="5">
    <source>
        <dbReference type="EMBL" id="ABK21815.1"/>
    </source>
</evidence>
<dbReference type="PANTHER" id="PTHR11527">
    <property type="entry name" value="HEAT-SHOCK PROTEIN 20 FAMILY MEMBER"/>
    <property type="match status" value="1"/>
</dbReference>
<dbReference type="Gene3D" id="2.60.40.790">
    <property type="match status" value="1"/>
</dbReference>
<name>A9NMF4_PICSI</name>
<comment type="similarity">
    <text evidence="2 3">Belongs to the small heat shock protein (HSP20) family.</text>
</comment>
<accession>A9NMF4</accession>
<dbReference type="AlphaFoldDB" id="A9NMF4"/>
<dbReference type="CDD" id="cd06464">
    <property type="entry name" value="ACD_sHsps-like"/>
    <property type="match status" value="1"/>
</dbReference>
<feature type="domain" description="SHSP" evidence="4">
    <location>
        <begin position="36"/>
        <end position="157"/>
    </location>
</feature>
<dbReference type="InterPro" id="IPR002068">
    <property type="entry name" value="A-crystallin/Hsp20_dom"/>
</dbReference>
<organism evidence="5">
    <name type="scientific">Picea sitchensis</name>
    <name type="common">Sitka spruce</name>
    <name type="synonym">Pinus sitchensis</name>
    <dbReference type="NCBI Taxonomy" id="3332"/>
    <lineage>
        <taxon>Eukaryota</taxon>
        <taxon>Viridiplantae</taxon>
        <taxon>Streptophyta</taxon>
        <taxon>Embryophyta</taxon>
        <taxon>Tracheophyta</taxon>
        <taxon>Spermatophyta</taxon>
        <taxon>Pinopsida</taxon>
        <taxon>Pinidae</taxon>
        <taxon>Conifers I</taxon>
        <taxon>Pinales</taxon>
        <taxon>Pinaceae</taxon>
        <taxon>Picea</taxon>
    </lineage>
</organism>
<dbReference type="PROSITE" id="PS01031">
    <property type="entry name" value="SHSP"/>
    <property type="match status" value="1"/>
</dbReference>
<keyword evidence="1" id="KW-0346">Stress response</keyword>